<gene>
    <name evidence="2" type="ORF">CLV36_11311</name>
</gene>
<evidence type="ECO:0000256" key="1">
    <source>
        <dbReference type="SAM" id="Phobius"/>
    </source>
</evidence>
<evidence type="ECO:0000313" key="2">
    <source>
        <dbReference type="EMBL" id="PRZ12473.1"/>
    </source>
</evidence>
<proteinExistence type="predicted"/>
<dbReference type="EMBL" id="PVTZ01000013">
    <property type="protein sequence ID" value="PRZ12473.1"/>
    <property type="molecule type" value="Genomic_DNA"/>
</dbReference>
<keyword evidence="1" id="KW-0812">Transmembrane</keyword>
<sequence length="47" mass="5780">MQMSVSKNCKTFTDLLIFKKKLLTNYLKYHIIFYRFMVIRIYAFNHG</sequence>
<keyword evidence="1" id="KW-1133">Transmembrane helix</keyword>
<protein>
    <submittedName>
        <fullName evidence="2">Uncharacterized protein</fullName>
    </submittedName>
</protein>
<reference evidence="2 3" key="1">
    <citation type="submission" date="2018-03" db="EMBL/GenBank/DDBJ databases">
        <title>Genomic Encyclopedia of Archaeal and Bacterial Type Strains, Phase II (KMG-II): from individual species to whole genera.</title>
        <authorList>
            <person name="Goeker M."/>
        </authorList>
    </citation>
    <scope>NUCLEOTIDE SEQUENCE [LARGE SCALE GENOMIC DNA]</scope>
    <source>
        <strain evidence="2 3">RHA1</strain>
    </source>
</reference>
<dbReference type="Proteomes" id="UP000238836">
    <property type="component" value="Unassembled WGS sequence"/>
</dbReference>
<organism evidence="2 3">
    <name type="scientific">Laceyella sediminis</name>
    <dbReference type="NCBI Taxonomy" id="573074"/>
    <lineage>
        <taxon>Bacteria</taxon>
        <taxon>Bacillati</taxon>
        <taxon>Bacillota</taxon>
        <taxon>Bacilli</taxon>
        <taxon>Bacillales</taxon>
        <taxon>Thermoactinomycetaceae</taxon>
        <taxon>Laceyella</taxon>
    </lineage>
</organism>
<comment type="caution">
    <text evidence="2">The sequence shown here is derived from an EMBL/GenBank/DDBJ whole genome shotgun (WGS) entry which is preliminary data.</text>
</comment>
<name>A0ABX5EKS7_9BACL</name>
<accession>A0ABX5EKS7</accession>
<feature type="transmembrane region" description="Helical" evidence="1">
    <location>
        <begin position="26"/>
        <end position="44"/>
    </location>
</feature>
<keyword evidence="1" id="KW-0472">Membrane</keyword>
<keyword evidence="3" id="KW-1185">Reference proteome</keyword>
<evidence type="ECO:0000313" key="3">
    <source>
        <dbReference type="Proteomes" id="UP000238836"/>
    </source>
</evidence>